<sequence>MAGFSIEPDVAKQSSTTLGDAADRLEAAATALTRALAAAGQCWGADESGQEFAKDYVPGSEGAVKAFASLAEGLRAMRGSVVDAMTTYETIEDGSARAFSRGV</sequence>
<protein>
    <recommendedName>
        <fullName evidence="3">WXG100 family type VII secretion target</fullName>
    </recommendedName>
</protein>
<comment type="caution">
    <text evidence="1">The sequence shown here is derived from an EMBL/GenBank/DDBJ whole genome shotgun (WGS) entry which is preliminary data.</text>
</comment>
<proteinExistence type="predicted"/>
<reference evidence="1 2" key="1">
    <citation type="submission" date="2018-10" db="EMBL/GenBank/DDBJ databases">
        <title>Sequencing the genomes of 1000 actinobacteria strains.</title>
        <authorList>
            <person name="Klenk H.-P."/>
        </authorList>
    </citation>
    <scope>NUCLEOTIDE SEQUENCE [LARGE SCALE GENOMIC DNA]</scope>
    <source>
        <strain evidence="1 2">DSM 43911</strain>
    </source>
</reference>
<dbReference type="Gene3D" id="1.10.287.1060">
    <property type="entry name" value="ESAT-6-like"/>
    <property type="match status" value="1"/>
</dbReference>
<name>A0A495X6I2_9PSEU</name>
<evidence type="ECO:0000313" key="1">
    <source>
        <dbReference type="EMBL" id="RKT69156.1"/>
    </source>
</evidence>
<organism evidence="1 2">
    <name type="scientific">Saccharothrix variisporea</name>
    <dbReference type="NCBI Taxonomy" id="543527"/>
    <lineage>
        <taxon>Bacteria</taxon>
        <taxon>Bacillati</taxon>
        <taxon>Actinomycetota</taxon>
        <taxon>Actinomycetes</taxon>
        <taxon>Pseudonocardiales</taxon>
        <taxon>Pseudonocardiaceae</taxon>
        <taxon>Saccharothrix</taxon>
    </lineage>
</organism>
<dbReference type="Proteomes" id="UP000272729">
    <property type="component" value="Unassembled WGS sequence"/>
</dbReference>
<accession>A0A495X6I2</accession>
<keyword evidence="2" id="KW-1185">Reference proteome</keyword>
<dbReference type="AlphaFoldDB" id="A0A495X6I2"/>
<evidence type="ECO:0008006" key="3">
    <source>
        <dbReference type="Google" id="ProtNLM"/>
    </source>
</evidence>
<dbReference type="OrthoDB" id="4247883at2"/>
<evidence type="ECO:0000313" key="2">
    <source>
        <dbReference type="Proteomes" id="UP000272729"/>
    </source>
</evidence>
<dbReference type="EMBL" id="RBXR01000001">
    <property type="protein sequence ID" value="RKT69156.1"/>
    <property type="molecule type" value="Genomic_DNA"/>
</dbReference>
<dbReference type="InterPro" id="IPR036689">
    <property type="entry name" value="ESAT-6-like_sf"/>
</dbReference>
<dbReference type="RefSeq" id="WP_121220688.1">
    <property type="nucleotide sequence ID" value="NZ_JBIUBA010000002.1"/>
</dbReference>
<dbReference type="SUPFAM" id="SSF140453">
    <property type="entry name" value="EsxAB dimer-like"/>
    <property type="match status" value="1"/>
</dbReference>
<gene>
    <name evidence="1" type="ORF">DFJ66_2351</name>
</gene>